<dbReference type="NCBIfam" id="NF004326">
    <property type="entry name" value="PRK05720.1"/>
    <property type="match status" value="1"/>
</dbReference>
<name>A0A2K9NMI1_BACTC</name>
<dbReference type="InterPro" id="IPR011559">
    <property type="entry name" value="Initiation_fac_2B_a/b/d"/>
</dbReference>
<dbReference type="InterPro" id="IPR027363">
    <property type="entry name" value="M1Pi_N"/>
</dbReference>
<protein>
    <recommendedName>
        <fullName evidence="3">S-methyl-5-thioribose-1-phosphate isomerase</fullName>
        <ecNumber evidence="3">5.3.1.23</ecNumber>
    </recommendedName>
</protein>
<keyword evidence="2 4" id="KW-0413">Isomerase</keyword>
<reference evidence="4 5" key="1">
    <citation type="submission" date="2018-01" db="EMBL/GenBank/DDBJ databases">
        <title>Complete genome sequence of Bacteriovorax stolpii DSM12778.</title>
        <authorList>
            <person name="Tang B."/>
            <person name="Chang J."/>
        </authorList>
    </citation>
    <scope>NUCLEOTIDE SEQUENCE [LARGE SCALE GENOMIC DNA]</scope>
    <source>
        <strain evidence="4 5">DSM 12778</strain>
    </source>
</reference>
<dbReference type="PANTHER" id="PTHR43475:SF1">
    <property type="entry name" value="METHYLTHIORIBOSE-1-PHOSPHATE ISOMERASE"/>
    <property type="match status" value="1"/>
</dbReference>
<evidence type="ECO:0000256" key="2">
    <source>
        <dbReference type="ARBA" id="ARBA00023235"/>
    </source>
</evidence>
<dbReference type="RefSeq" id="WP_102242014.1">
    <property type="nucleotide sequence ID" value="NZ_CP025704.1"/>
</dbReference>
<dbReference type="OrthoDB" id="9803436at2"/>
<evidence type="ECO:0000313" key="4">
    <source>
        <dbReference type="EMBL" id="AUN96719.1"/>
    </source>
</evidence>
<dbReference type="GO" id="GO:0019509">
    <property type="term" value="P:L-methionine salvage from methylthioadenosine"/>
    <property type="evidence" value="ECO:0007669"/>
    <property type="project" value="TreeGrafter"/>
</dbReference>
<dbReference type="InterPro" id="IPR042529">
    <property type="entry name" value="IF_2B-like_C"/>
</dbReference>
<dbReference type="KEGG" id="bsto:C0V70_01060"/>
<dbReference type="Proteomes" id="UP000235584">
    <property type="component" value="Chromosome"/>
</dbReference>
<gene>
    <name evidence="4" type="primary">mtnA</name>
    <name evidence="4" type="ORF">C0V70_01060</name>
</gene>
<evidence type="ECO:0000256" key="3">
    <source>
        <dbReference type="ARBA" id="ARBA00066897"/>
    </source>
</evidence>
<dbReference type="Gene3D" id="1.20.120.420">
    <property type="entry name" value="translation initiation factor eif-2b, domain 1"/>
    <property type="match status" value="1"/>
</dbReference>
<dbReference type="PANTHER" id="PTHR43475">
    <property type="entry name" value="METHYLTHIORIBOSE-1-PHOSPHATE ISOMERASE"/>
    <property type="match status" value="1"/>
</dbReference>
<dbReference type="InterPro" id="IPR005251">
    <property type="entry name" value="IF-M1Pi"/>
</dbReference>
<organism evidence="4 5">
    <name type="scientific">Bacteriovorax stolpii</name>
    <name type="common">Bdellovibrio stolpii</name>
    <dbReference type="NCBI Taxonomy" id="960"/>
    <lineage>
        <taxon>Bacteria</taxon>
        <taxon>Pseudomonadati</taxon>
        <taxon>Bdellovibrionota</taxon>
        <taxon>Bacteriovoracia</taxon>
        <taxon>Bacteriovoracales</taxon>
        <taxon>Bacteriovoracaceae</taxon>
        <taxon>Bacteriovorax</taxon>
    </lineage>
</organism>
<sequence length="348" mass="38396">MKNVVEPLKYENGVLKLLDQRVLPLEEVYMTAKTIEDCFRAIQDMVVRGAPLIGFTGIWGLALFLKNNPKVVLPQFEQAAEYLKSARPTAVNLAYEIDRCVEMARSETHLSALYPKLVDHALAEMNNLYEKNLAMAKFAEVELQKIYGDRPLNVMTICNTGTLACGVLGTALGVIVHLNQQKKVKHVFASETRPYLQGSRLTSFELIKEGINHEIVVEGAASYLMKNKMVDAIFAGADRIVENGDTANKVGTSSLSIIAKHYGIPFFIVAPVSSFDLEMKTGDQIEIELRDPNEILKFKGAHIAHPEAKALNPSFDVTDHSCITAILCENGAINPVTPENVRNVAGQK</sequence>
<dbReference type="EMBL" id="CP025704">
    <property type="protein sequence ID" value="AUN96719.1"/>
    <property type="molecule type" value="Genomic_DNA"/>
</dbReference>
<accession>A0A2K9NMI1</accession>
<dbReference type="NCBIfam" id="TIGR00512">
    <property type="entry name" value="salvage_mtnA"/>
    <property type="match status" value="1"/>
</dbReference>
<dbReference type="EC" id="5.3.1.23" evidence="3"/>
<dbReference type="GO" id="GO:0046523">
    <property type="term" value="F:S-methyl-5-thioribose-1-phosphate isomerase activity"/>
    <property type="evidence" value="ECO:0007669"/>
    <property type="project" value="UniProtKB-EC"/>
</dbReference>
<dbReference type="SUPFAM" id="SSF100950">
    <property type="entry name" value="NagB/RpiA/CoA transferase-like"/>
    <property type="match status" value="1"/>
</dbReference>
<dbReference type="Pfam" id="PF01008">
    <property type="entry name" value="IF-2B"/>
    <property type="match status" value="1"/>
</dbReference>
<evidence type="ECO:0000256" key="1">
    <source>
        <dbReference type="ARBA" id="ARBA00009117"/>
    </source>
</evidence>
<dbReference type="InterPro" id="IPR037171">
    <property type="entry name" value="NagB/RpiA_transferase-like"/>
</dbReference>
<dbReference type="Gene3D" id="3.40.50.10470">
    <property type="entry name" value="Translation initiation factor eif-2b, domain 2"/>
    <property type="match status" value="1"/>
</dbReference>
<proteinExistence type="inferred from homology"/>
<comment type="similarity">
    <text evidence="1">Belongs to the eIF-2B alpha/beta/delta subunits family. MtnA subfamily.</text>
</comment>
<dbReference type="InterPro" id="IPR000649">
    <property type="entry name" value="IF-2B-related"/>
</dbReference>
<dbReference type="FunFam" id="3.40.50.10470:FF:000006">
    <property type="entry name" value="Methylthioribose-1-phosphate isomerase"/>
    <property type="match status" value="1"/>
</dbReference>
<keyword evidence="5" id="KW-1185">Reference proteome</keyword>
<dbReference type="NCBIfam" id="TIGR00524">
    <property type="entry name" value="eIF-2B_rel"/>
    <property type="match status" value="1"/>
</dbReference>
<dbReference type="FunFam" id="1.20.120.420:FF:000003">
    <property type="entry name" value="Methylthioribose-1-phosphate isomerase"/>
    <property type="match status" value="1"/>
</dbReference>
<evidence type="ECO:0000313" key="5">
    <source>
        <dbReference type="Proteomes" id="UP000235584"/>
    </source>
</evidence>
<dbReference type="AlphaFoldDB" id="A0A2K9NMI1"/>